<dbReference type="GO" id="GO:0003700">
    <property type="term" value="F:DNA-binding transcription factor activity"/>
    <property type="evidence" value="ECO:0007669"/>
    <property type="project" value="InterPro"/>
</dbReference>
<reference evidence="7 8" key="1">
    <citation type="submission" date="2018-10" db="EMBL/GenBank/DDBJ databases">
        <title>Rhodobacter sp . BO-81.</title>
        <authorList>
            <person name="Im W.T."/>
        </authorList>
    </citation>
    <scope>NUCLEOTIDE SEQUENCE [LARGE SCALE GENOMIC DNA]</scope>
    <source>
        <strain evidence="7 8">BO-81</strain>
    </source>
</reference>
<dbReference type="SUPFAM" id="SSF51182">
    <property type="entry name" value="RmlC-like cupins"/>
    <property type="match status" value="1"/>
</dbReference>
<organism evidence="7 8">
    <name type="scientific">Paenirhodobacter hankyongi</name>
    <dbReference type="NCBI Taxonomy" id="2294033"/>
    <lineage>
        <taxon>Bacteria</taxon>
        <taxon>Pseudomonadati</taxon>
        <taxon>Pseudomonadota</taxon>
        <taxon>Alphaproteobacteria</taxon>
        <taxon>Rhodobacterales</taxon>
        <taxon>Rhodobacter group</taxon>
        <taxon>Paenirhodobacter</taxon>
    </lineage>
</organism>
<feature type="region of interest" description="Disordered" evidence="5">
    <location>
        <begin position="1"/>
        <end position="21"/>
    </location>
</feature>
<dbReference type="Pfam" id="PF12833">
    <property type="entry name" value="HTH_18"/>
    <property type="match status" value="1"/>
</dbReference>
<dbReference type="EMBL" id="RCHI01000001">
    <property type="protein sequence ID" value="RLL72803.1"/>
    <property type="molecule type" value="Genomic_DNA"/>
</dbReference>
<dbReference type="FunFam" id="1.10.10.60:FF:000132">
    <property type="entry name" value="AraC family transcriptional regulator"/>
    <property type="match status" value="1"/>
</dbReference>
<keyword evidence="1" id="KW-0678">Repressor</keyword>
<dbReference type="RefSeq" id="WP_121530170.1">
    <property type="nucleotide sequence ID" value="NZ_RCHI01000001.1"/>
</dbReference>
<evidence type="ECO:0000313" key="8">
    <source>
        <dbReference type="Proteomes" id="UP000279673"/>
    </source>
</evidence>
<proteinExistence type="predicted"/>
<dbReference type="GO" id="GO:0043565">
    <property type="term" value="F:sequence-specific DNA binding"/>
    <property type="evidence" value="ECO:0007669"/>
    <property type="project" value="InterPro"/>
</dbReference>
<evidence type="ECO:0000256" key="4">
    <source>
        <dbReference type="ARBA" id="ARBA00023163"/>
    </source>
</evidence>
<evidence type="ECO:0000256" key="3">
    <source>
        <dbReference type="ARBA" id="ARBA00023125"/>
    </source>
</evidence>
<sequence length="266" mass="29377">MTKDVAETPTRPASGAGFVRDPARPVLVHSGQMPAGQMVEPHSHPRGQLIWAMQGVLRVTSRGGVWIVPPSHAVWIPGGTDHHVTTETEVEIRNLYVDPSLPLRRQVPRCAVLLLTPLLRELILRLAALTTDAPFDARRLHLAAVIADEIEALAEAPFSLPGAHDARLVRLMRHLRESPDEARPLADLAALAGASPRTLERLFRAETGLTFRQWRSRLRLMAAIERLERGQSSTEIAWSLGYRSPSAFVAAFRAQFGRPPQSFLMG</sequence>
<keyword evidence="2" id="KW-0805">Transcription regulation</keyword>
<dbReference type="AlphaFoldDB" id="A0A421BWT3"/>
<dbReference type="CDD" id="cd06124">
    <property type="entry name" value="cupin_NimR-like_N"/>
    <property type="match status" value="1"/>
</dbReference>
<gene>
    <name evidence="7" type="ORF">DYS74_00300</name>
</gene>
<dbReference type="InterPro" id="IPR003313">
    <property type="entry name" value="AraC-bd"/>
</dbReference>
<name>A0A421BWT3_9RHOB</name>
<evidence type="ECO:0000256" key="1">
    <source>
        <dbReference type="ARBA" id="ARBA00022491"/>
    </source>
</evidence>
<protein>
    <submittedName>
        <fullName evidence="7">AraC family transcriptional regulator</fullName>
    </submittedName>
</protein>
<keyword evidence="4" id="KW-0804">Transcription</keyword>
<evidence type="ECO:0000256" key="5">
    <source>
        <dbReference type="SAM" id="MobiDB-lite"/>
    </source>
</evidence>
<dbReference type="Gene3D" id="2.60.120.10">
    <property type="entry name" value="Jelly Rolls"/>
    <property type="match status" value="1"/>
</dbReference>
<evidence type="ECO:0000256" key="2">
    <source>
        <dbReference type="ARBA" id="ARBA00023015"/>
    </source>
</evidence>
<dbReference type="InterPro" id="IPR018060">
    <property type="entry name" value="HTH_AraC"/>
</dbReference>
<dbReference type="InterPro" id="IPR014710">
    <property type="entry name" value="RmlC-like_jellyroll"/>
</dbReference>
<dbReference type="PANTHER" id="PTHR11019">
    <property type="entry name" value="HTH-TYPE TRANSCRIPTIONAL REGULATOR NIMR"/>
    <property type="match status" value="1"/>
</dbReference>
<dbReference type="SMART" id="SM00342">
    <property type="entry name" value="HTH_ARAC"/>
    <property type="match status" value="1"/>
</dbReference>
<comment type="caution">
    <text evidence="7">The sequence shown here is derived from an EMBL/GenBank/DDBJ whole genome shotgun (WGS) entry which is preliminary data.</text>
</comment>
<dbReference type="SUPFAM" id="SSF46689">
    <property type="entry name" value="Homeodomain-like"/>
    <property type="match status" value="1"/>
</dbReference>
<evidence type="ECO:0000313" key="7">
    <source>
        <dbReference type="EMBL" id="RLL72803.1"/>
    </source>
</evidence>
<dbReference type="InterPro" id="IPR009057">
    <property type="entry name" value="Homeodomain-like_sf"/>
</dbReference>
<feature type="domain" description="HTH araC/xylS-type" evidence="6">
    <location>
        <begin position="169"/>
        <end position="266"/>
    </location>
</feature>
<dbReference type="PROSITE" id="PS01124">
    <property type="entry name" value="HTH_ARAC_FAMILY_2"/>
    <property type="match status" value="1"/>
</dbReference>
<dbReference type="Pfam" id="PF02311">
    <property type="entry name" value="AraC_binding"/>
    <property type="match status" value="1"/>
</dbReference>
<dbReference type="InterPro" id="IPR011051">
    <property type="entry name" value="RmlC_Cupin_sf"/>
</dbReference>
<evidence type="ECO:0000259" key="6">
    <source>
        <dbReference type="PROSITE" id="PS01124"/>
    </source>
</evidence>
<accession>A0A421BWT3</accession>
<keyword evidence="8" id="KW-1185">Reference proteome</keyword>
<dbReference type="Proteomes" id="UP000279673">
    <property type="component" value="Unassembled WGS sequence"/>
</dbReference>
<keyword evidence="3" id="KW-0238">DNA-binding</keyword>
<dbReference type="PANTHER" id="PTHR11019:SF159">
    <property type="entry name" value="TRANSCRIPTIONAL REGULATOR-RELATED"/>
    <property type="match status" value="1"/>
</dbReference>
<dbReference type="Gene3D" id="1.10.10.60">
    <property type="entry name" value="Homeodomain-like"/>
    <property type="match status" value="1"/>
</dbReference>